<evidence type="ECO:0000313" key="1">
    <source>
        <dbReference type="EMBL" id="MBJ7601685.1"/>
    </source>
</evidence>
<dbReference type="EMBL" id="JAEKNQ010000005">
    <property type="protein sequence ID" value="MBJ7601685.1"/>
    <property type="molecule type" value="Genomic_DNA"/>
</dbReference>
<proteinExistence type="predicted"/>
<organism evidence="1 2">
    <name type="scientific">Candidatus Dormiibacter inghamiae</name>
    <dbReference type="NCBI Taxonomy" id="3127013"/>
    <lineage>
        <taxon>Bacteria</taxon>
        <taxon>Bacillati</taxon>
        <taxon>Candidatus Dormiibacterota</taxon>
        <taxon>Candidatus Dormibacteria</taxon>
        <taxon>Candidatus Dormibacterales</taxon>
        <taxon>Candidatus Dormibacteraceae</taxon>
        <taxon>Candidatus Dormiibacter</taxon>
    </lineage>
</organism>
<comment type="caution">
    <text evidence="1">The sequence shown here is derived from an EMBL/GenBank/DDBJ whole genome shotgun (WGS) entry which is preliminary data.</text>
</comment>
<protein>
    <submittedName>
        <fullName evidence="1">Uncharacterized protein</fullName>
    </submittedName>
</protein>
<dbReference type="Proteomes" id="UP000620075">
    <property type="component" value="Unassembled WGS sequence"/>
</dbReference>
<evidence type="ECO:0000313" key="2">
    <source>
        <dbReference type="Proteomes" id="UP000620075"/>
    </source>
</evidence>
<accession>A0A934N5S2</accession>
<dbReference type="RefSeq" id="WP_338176041.1">
    <property type="nucleotide sequence ID" value="NZ_JAEKNQ010000005.1"/>
</dbReference>
<dbReference type="AlphaFoldDB" id="A0A934N5S2"/>
<name>A0A934N5S2_9BACT</name>
<gene>
    <name evidence="1" type="ORF">JF888_00565</name>
</gene>
<sequence length="114" mass="11781">MGTTHRIQVRLGPELLSQVRRFAHENGLGLSPALRLLAARSLQAAGGEVVGPPAAGERASLAALLAAEHSLLLTASVLPEGERRVAALAERAAAAAEDRLALFSDQRGGEGRDG</sequence>
<reference evidence="1 2" key="1">
    <citation type="submission" date="2020-10" db="EMBL/GenBank/DDBJ databases">
        <title>Ca. Dormibacterota MAGs.</title>
        <authorList>
            <person name="Montgomery K."/>
        </authorList>
    </citation>
    <scope>NUCLEOTIDE SEQUENCE [LARGE SCALE GENOMIC DNA]</scope>
    <source>
        <strain evidence="1">SC8811_S16_3</strain>
    </source>
</reference>